<dbReference type="Pfam" id="PF07927">
    <property type="entry name" value="HicA_toxin"/>
    <property type="match status" value="1"/>
</dbReference>
<comment type="caution">
    <text evidence="1">The sequence shown here is derived from an EMBL/GenBank/DDBJ whole genome shotgun (WGS) entry which is preliminary data.</text>
</comment>
<sequence>MKRKELIRYLIGNGCHLHRHGLRHDIYLNPKNNKKQPVPRHNEIEDTLIKHIKKFLDIE</sequence>
<protein>
    <submittedName>
        <fullName evidence="1">Type II toxin-antitoxin system HicA family toxin</fullName>
    </submittedName>
</protein>
<evidence type="ECO:0000313" key="1">
    <source>
        <dbReference type="EMBL" id="MBV6341541.1"/>
    </source>
</evidence>
<dbReference type="Proteomes" id="UP001196980">
    <property type="component" value="Unassembled WGS sequence"/>
</dbReference>
<accession>A0ABS6RY54</accession>
<reference evidence="1 2" key="1">
    <citation type="journal article" date="2020" name="J Geophys Res Biogeosci">
        <title>Magnetotaxis as an Adaptation to Enable Bacterial Shuttling of Microbial Sulfur and Sulfur Cycling Across Aquatic Oxic#Anoxic Interfaces.</title>
        <authorList>
            <person name="Li J."/>
            <person name="Liu P."/>
            <person name="Wang J."/>
            <person name="Roberts A.P."/>
            <person name="Pan Y."/>
        </authorList>
    </citation>
    <scope>NUCLEOTIDE SEQUENCE [LARGE SCALE GENOMIC DNA]</scope>
    <source>
        <strain evidence="1 2">MYR-1_YQ</strain>
    </source>
</reference>
<keyword evidence="2" id="KW-1185">Reference proteome</keyword>
<organism evidence="1 2">
    <name type="scientific">Candidatus Magnetobacterium casense</name>
    <dbReference type="NCBI Taxonomy" id="1455061"/>
    <lineage>
        <taxon>Bacteria</taxon>
        <taxon>Pseudomonadati</taxon>
        <taxon>Nitrospirota</taxon>
        <taxon>Thermodesulfovibrionia</taxon>
        <taxon>Thermodesulfovibrionales</taxon>
        <taxon>Candidatus Magnetobacteriaceae</taxon>
        <taxon>Candidatus Magnetobacterium</taxon>
    </lineage>
</organism>
<dbReference type="InterPro" id="IPR012933">
    <property type="entry name" value="HicA_mRNA_interferase"/>
</dbReference>
<name>A0ABS6RY54_9BACT</name>
<gene>
    <name evidence="1" type="ORF">HWQ67_08080</name>
</gene>
<dbReference type="RefSeq" id="WP_218252175.1">
    <property type="nucleotide sequence ID" value="NZ_JABXWD010000119.1"/>
</dbReference>
<proteinExistence type="predicted"/>
<evidence type="ECO:0000313" key="2">
    <source>
        <dbReference type="Proteomes" id="UP001196980"/>
    </source>
</evidence>
<dbReference type="EMBL" id="JABXWD010000119">
    <property type="protein sequence ID" value="MBV6341541.1"/>
    <property type="molecule type" value="Genomic_DNA"/>
</dbReference>